<sequence>MEQTNHQKIQLKQAIADFCDLKQISQNELAKLAGVNQAIISKIMNDNWTNISDKRIRQLASYVNVSN</sequence>
<dbReference type="Proteomes" id="UP000249645">
    <property type="component" value="Unassembled WGS sequence"/>
</dbReference>
<dbReference type="SUPFAM" id="SSF47413">
    <property type="entry name" value="lambda repressor-like DNA-binding domains"/>
    <property type="match status" value="1"/>
</dbReference>
<dbReference type="CDD" id="cd00093">
    <property type="entry name" value="HTH_XRE"/>
    <property type="match status" value="1"/>
</dbReference>
<proteinExistence type="predicted"/>
<feature type="non-terminal residue" evidence="2">
    <location>
        <position position="67"/>
    </location>
</feature>
<reference evidence="2 3" key="1">
    <citation type="submission" date="2017-11" db="EMBL/GenBank/DDBJ databases">
        <title>Infants hospitalized years apart are colonized by the same room-sourced microbial strains.</title>
        <authorList>
            <person name="Brooks B."/>
            <person name="Olm M.R."/>
            <person name="Firek B.A."/>
            <person name="Baker R."/>
            <person name="Thomas B.C."/>
            <person name="Morowitz M.J."/>
            <person name="Banfield J.F."/>
        </authorList>
    </citation>
    <scope>NUCLEOTIDE SEQUENCE [LARGE SCALE GENOMIC DNA]</scope>
    <source>
        <strain evidence="2">S2_009_000_R2_76</strain>
    </source>
</reference>
<evidence type="ECO:0000313" key="2">
    <source>
        <dbReference type="EMBL" id="PZP43825.1"/>
    </source>
</evidence>
<dbReference type="Pfam" id="PF13744">
    <property type="entry name" value="HTH_37"/>
    <property type="match status" value="1"/>
</dbReference>
<evidence type="ECO:0000313" key="3">
    <source>
        <dbReference type="Proteomes" id="UP000249645"/>
    </source>
</evidence>
<dbReference type="AlphaFoldDB" id="A0A2W5EHK0"/>
<protein>
    <recommendedName>
        <fullName evidence="1">HigA2-like helix-turn-helix domain-containing protein</fullName>
    </recommendedName>
</protein>
<dbReference type="EMBL" id="QFOI01000349">
    <property type="protein sequence ID" value="PZP43825.1"/>
    <property type="molecule type" value="Genomic_DNA"/>
</dbReference>
<feature type="domain" description="HigA2-like helix-turn-helix" evidence="1">
    <location>
        <begin position="7"/>
        <end position="60"/>
    </location>
</feature>
<accession>A0A2W5EHK0</accession>
<dbReference type="InterPro" id="IPR001387">
    <property type="entry name" value="Cro/C1-type_HTH"/>
</dbReference>
<comment type="caution">
    <text evidence="2">The sequence shown here is derived from an EMBL/GenBank/DDBJ whole genome shotgun (WGS) entry which is preliminary data.</text>
</comment>
<dbReference type="GO" id="GO:0003677">
    <property type="term" value="F:DNA binding"/>
    <property type="evidence" value="ECO:0007669"/>
    <property type="project" value="InterPro"/>
</dbReference>
<evidence type="ECO:0000259" key="1">
    <source>
        <dbReference type="Pfam" id="PF13744"/>
    </source>
</evidence>
<gene>
    <name evidence="2" type="ORF">DI598_15255</name>
</gene>
<organism evidence="2 3">
    <name type="scientific">Pseudopedobacter saltans</name>
    <dbReference type="NCBI Taxonomy" id="151895"/>
    <lineage>
        <taxon>Bacteria</taxon>
        <taxon>Pseudomonadati</taxon>
        <taxon>Bacteroidota</taxon>
        <taxon>Sphingobacteriia</taxon>
        <taxon>Sphingobacteriales</taxon>
        <taxon>Sphingobacteriaceae</taxon>
        <taxon>Pseudopedobacter</taxon>
    </lineage>
</organism>
<dbReference type="Gene3D" id="1.10.260.40">
    <property type="entry name" value="lambda repressor-like DNA-binding domains"/>
    <property type="match status" value="1"/>
</dbReference>
<name>A0A2W5EHK0_9SPHI</name>
<dbReference type="InterPro" id="IPR010982">
    <property type="entry name" value="Lambda_DNA-bd_dom_sf"/>
</dbReference>
<dbReference type="InterPro" id="IPR039554">
    <property type="entry name" value="HigA2-like_HTH"/>
</dbReference>